<reference evidence="5 6" key="1">
    <citation type="submission" date="2018-11" db="EMBL/GenBank/DDBJ databases">
        <title>Genomic Encyclopedia of Type Strains, Phase IV (KMG-IV): sequencing the most valuable type-strain genomes for metagenomic binning, comparative biology and taxonomic classification.</title>
        <authorList>
            <person name="Goeker M."/>
        </authorList>
    </citation>
    <scope>NUCLEOTIDE SEQUENCE [LARGE SCALE GENOMIC DNA]</scope>
    <source>
        <strain evidence="5 6">DSM 5900</strain>
    </source>
</reference>
<keyword evidence="6" id="KW-1185">Reference proteome</keyword>
<dbReference type="InterPro" id="IPR020471">
    <property type="entry name" value="AKR"/>
</dbReference>
<dbReference type="EMBL" id="RJKX01000017">
    <property type="protein sequence ID" value="ROP83292.1"/>
    <property type="molecule type" value="Genomic_DNA"/>
</dbReference>
<proteinExistence type="predicted"/>
<sequence length="277" mass="30244">MRTASLPTGETVPALGLGTWRMGERGGDRREELAALRLGLDLGMTLVDTAEMYGDGRSEELVGEAIAGRRDEVFLVTKFYPHNASRAGVPAACARSLKRLGTDRIDLYLLHWPGAVPLAETVTALERLKSAGHIRHWGVSNFDTDDMDELSAVPGGEGCATDQVLYNLGRRGIEFDLLPWAGRRSMPVMAYTPLEPDRLAAKPALQKIADARGVAPLQVALAWVLGRPQVIAIPKASRTAHVRQNRAAHDLELTEDERAALDQAFPPPTRKRALEML</sequence>
<feature type="active site" description="Proton donor" evidence="1">
    <location>
        <position position="53"/>
    </location>
</feature>
<dbReference type="RefSeq" id="WP_123694403.1">
    <property type="nucleotide sequence ID" value="NZ_AP019700.1"/>
</dbReference>
<dbReference type="GO" id="GO:0016491">
    <property type="term" value="F:oxidoreductase activity"/>
    <property type="evidence" value="ECO:0007669"/>
    <property type="project" value="InterPro"/>
</dbReference>
<evidence type="ECO:0000259" key="4">
    <source>
        <dbReference type="Pfam" id="PF00248"/>
    </source>
</evidence>
<dbReference type="CDD" id="cd19138">
    <property type="entry name" value="AKR_YeaE"/>
    <property type="match status" value="1"/>
</dbReference>
<dbReference type="AlphaFoldDB" id="A0A3N1KUY5"/>
<dbReference type="InterPro" id="IPR036812">
    <property type="entry name" value="NAD(P)_OxRdtase_dom_sf"/>
</dbReference>
<feature type="site" description="Lowers pKa of active site Tyr" evidence="3">
    <location>
        <position position="78"/>
    </location>
</feature>
<evidence type="ECO:0000256" key="2">
    <source>
        <dbReference type="PIRSR" id="PIRSR000097-2"/>
    </source>
</evidence>
<dbReference type="InterPro" id="IPR023210">
    <property type="entry name" value="NADP_OxRdtase_dom"/>
</dbReference>
<feature type="domain" description="NADP-dependent oxidoreductase" evidence="4">
    <location>
        <begin position="15"/>
        <end position="263"/>
    </location>
</feature>
<dbReference type="Pfam" id="PF00248">
    <property type="entry name" value="Aldo_ket_red"/>
    <property type="match status" value="1"/>
</dbReference>
<dbReference type="PANTHER" id="PTHR43638:SF3">
    <property type="entry name" value="ALDEHYDE REDUCTASE"/>
    <property type="match status" value="1"/>
</dbReference>
<dbReference type="SUPFAM" id="SSF51430">
    <property type="entry name" value="NAD(P)-linked oxidoreductase"/>
    <property type="match status" value="1"/>
</dbReference>
<accession>A0A3N1KUY5</accession>
<dbReference type="PANTHER" id="PTHR43638">
    <property type="entry name" value="OXIDOREDUCTASE, ALDO/KETO REDUCTASE FAMILY PROTEIN"/>
    <property type="match status" value="1"/>
</dbReference>
<protein>
    <submittedName>
        <fullName evidence="5">Diketogulonate reductase-like aldo/keto reductase</fullName>
    </submittedName>
</protein>
<gene>
    <name evidence="5" type="ORF">EDC65_4825</name>
</gene>
<name>A0A3N1KUY5_9PROT</name>
<dbReference type="Proteomes" id="UP000278222">
    <property type="component" value="Unassembled WGS sequence"/>
</dbReference>
<comment type="caution">
    <text evidence="5">The sequence shown here is derived from an EMBL/GenBank/DDBJ whole genome shotgun (WGS) entry which is preliminary data.</text>
</comment>
<evidence type="ECO:0000313" key="5">
    <source>
        <dbReference type="EMBL" id="ROP83292.1"/>
    </source>
</evidence>
<dbReference type="OrthoDB" id="9772407at2"/>
<feature type="binding site" evidence="2">
    <location>
        <position position="111"/>
    </location>
    <ligand>
        <name>substrate</name>
    </ligand>
</feature>
<dbReference type="Gene3D" id="3.20.20.100">
    <property type="entry name" value="NADP-dependent oxidoreductase domain"/>
    <property type="match status" value="1"/>
</dbReference>
<dbReference type="PIRSF" id="PIRSF000097">
    <property type="entry name" value="AKR"/>
    <property type="match status" value="1"/>
</dbReference>
<dbReference type="PRINTS" id="PR00069">
    <property type="entry name" value="ALDKETRDTASE"/>
</dbReference>
<evidence type="ECO:0000256" key="3">
    <source>
        <dbReference type="PIRSR" id="PIRSR000097-3"/>
    </source>
</evidence>
<evidence type="ECO:0000256" key="1">
    <source>
        <dbReference type="PIRSR" id="PIRSR000097-1"/>
    </source>
</evidence>
<organism evidence="5 6">
    <name type="scientific">Stella humosa</name>
    <dbReference type="NCBI Taxonomy" id="94"/>
    <lineage>
        <taxon>Bacteria</taxon>
        <taxon>Pseudomonadati</taxon>
        <taxon>Pseudomonadota</taxon>
        <taxon>Alphaproteobacteria</taxon>
        <taxon>Rhodospirillales</taxon>
        <taxon>Stellaceae</taxon>
        <taxon>Stella</taxon>
    </lineage>
</organism>
<evidence type="ECO:0000313" key="6">
    <source>
        <dbReference type="Proteomes" id="UP000278222"/>
    </source>
</evidence>